<evidence type="ECO:0000256" key="2">
    <source>
        <dbReference type="ARBA" id="ARBA00022679"/>
    </source>
</evidence>
<comment type="caution">
    <text evidence="4">The sequence shown here is derived from an EMBL/GenBank/DDBJ whole genome shotgun (WGS) entry which is preliminary data.</text>
</comment>
<dbReference type="PANTHER" id="PTHR43591:SF24">
    <property type="entry name" value="2-METHOXY-6-POLYPRENYL-1,4-BENZOQUINOL METHYLASE, MITOCHONDRIAL"/>
    <property type="match status" value="1"/>
</dbReference>
<evidence type="ECO:0008006" key="6">
    <source>
        <dbReference type="Google" id="ProtNLM"/>
    </source>
</evidence>
<organism evidence="4 5">
    <name type="scientific">Molorchus minor</name>
    <dbReference type="NCBI Taxonomy" id="1323400"/>
    <lineage>
        <taxon>Eukaryota</taxon>
        <taxon>Metazoa</taxon>
        <taxon>Ecdysozoa</taxon>
        <taxon>Arthropoda</taxon>
        <taxon>Hexapoda</taxon>
        <taxon>Insecta</taxon>
        <taxon>Pterygota</taxon>
        <taxon>Neoptera</taxon>
        <taxon>Endopterygota</taxon>
        <taxon>Coleoptera</taxon>
        <taxon>Polyphaga</taxon>
        <taxon>Cucujiformia</taxon>
        <taxon>Chrysomeloidea</taxon>
        <taxon>Cerambycidae</taxon>
        <taxon>Lamiinae</taxon>
        <taxon>Monochamini</taxon>
        <taxon>Molorchus</taxon>
    </lineage>
</organism>
<dbReference type="Proteomes" id="UP001162164">
    <property type="component" value="Unassembled WGS sequence"/>
</dbReference>
<dbReference type="SUPFAM" id="SSF53335">
    <property type="entry name" value="S-adenosyl-L-methionine-dependent methyltransferases"/>
    <property type="match status" value="1"/>
</dbReference>
<dbReference type="EMBL" id="JAPWTJ010001318">
    <property type="protein sequence ID" value="KAJ8972611.1"/>
    <property type="molecule type" value="Genomic_DNA"/>
</dbReference>
<proteinExistence type="predicted"/>
<dbReference type="InterPro" id="IPR004033">
    <property type="entry name" value="UbiE/COQ5_MeTrFase"/>
</dbReference>
<dbReference type="Gene3D" id="3.40.50.150">
    <property type="entry name" value="Vaccinia Virus protein VP39"/>
    <property type="match status" value="1"/>
</dbReference>
<accession>A0ABQ9J3V2</accession>
<dbReference type="Pfam" id="PF01209">
    <property type="entry name" value="Ubie_methyltran"/>
    <property type="match status" value="1"/>
</dbReference>
<keyword evidence="5" id="KW-1185">Reference proteome</keyword>
<dbReference type="PANTHER" id="PTHR43591">
    <property type="entry name" value="METHYLTRANSFERASE"/>
    <property type="match status" value="1"/>
</dbReference>
<evidence type="ECO:0000313" key="5">
    <source>
        <dbReference type="Proteomes" id="UP001162164"/>
    </source>
</evidence>
<keyword evidence="1" id="KW-0489">Methyltransferase</keyword>
<evidence type="ECO:0000256" key="3">
    <source>
        <dbReference type="ARBA" id="ARBA00022691"/>
    </source>
</evidence>
<keyword evidence="3" id="KW-0949">S-adenosyl-L-methionine</keyword>
<evidence type="ECO:0000256" key="1">
    <source>
        <dbReference type="ARBA" id="ARBA00022603"/>
    </source>
</evidence>
<name>A0ABQ9J3V2_9CUCU</name>
<evidence type="ECO:0000313" key="4">
    <source>
        <dbReference type="EMBL" id="KAJ8972611.1"/>
    </source>
</evidence>
<dbReference type="InterPro" id="IPR029063">
    <property type="entry name" value="SAM-dependent_MTases_sf"/>
</dbReference>
<gene>
    <name evidence="4" type="ORF">NQ317_004666</name>
</gene>
<keyword evidence="2" id="KW-0808">Transferase</keyword>
<sequence>MSQTLQRLLSRTFIKTRFRGIKLLTTQQTFDRNEQETHFGFETVKESEKEEKVHKVFENVAADYDIMSDAMSLGIHRIWKDYFMCRLSPVNNTKLLDMAGGNGDIAFRFINSVKNSNIKDCHVTVCDINANMLEVGKIRSKKSPPQS</sequence>
<dbReference type="PROSITE" id="PS51608">
    <property type="entry name" value="SAM_MT_UBIE"/>
    <property type="match status" value="1"/>
</dbReference>
<protein>
    <recommendedName>
        <fullName evidence="6">2-methoxy-6-polyprenyl-1,4-benzoquinol methylase, mitochondrial</fullName>
    </recommendedName>
</protein>
<reference evidence="4" key="1">
    <citation type="journal article" date="2023" name="Insect Mol. Biol.">
        <title>Genome sequencing provides insights into the evolution of gene families encoding plant cell wall-degrading enzymes in longhorned beetles.</title>
        <authorList>
            <person name="Shin N.R."/>
            <person name="Okamura Y."/>
            <person name="Kirsch R."/>
            <person name="Pauchet Y."/>
        </authorList>
    </citation>
    <scope>NUCLEOTIDE SEQUENCE</scope>
    <source>
        <strain evidence="4">MMC_N1</strain>
    </source>
</reference>